<gene>
    <name evidence="2" type="ORF">ENR59_07980</name>
</gene>
<dbReference type="Pfam" id="PF13529">
    <property type="entry name" value="Peptidase_C39_2"/>
    <property type="match status" value="1"/>
</dbReference>
<protein>
    <recommendedName>
        <fullName evidence="1">Peptidase C39-like domain-containing protein</fullName>
    </recommendedName>
</protein>
<name>A0A7C4EN01_9BACT</name>
<dbReference type="EMBL" id="DSRP01000550">
    <property type="protein sequence ID" value="HGG92876.1"/>
    <property type="molecule type" value="Genomic_DNA"/>
</dbReference>
<dbReference type="AlphaFoldDB" id="A0A7C4EN01"/>
<sequence>MAHDAFTPRRTLAVSLAVLAAVLTIFAATALAVQKEAPPPVPGTSAARTATGSGLVLSVPSKFQEQTEWCWAGTSQAVLSYYGTEISQCLIANYAWTLTTCCEAPANSTTCNKPNFIWGNTGSLQDILSHWGVASTPVSSALTEDTVRSEINSGRPFLMRWGWPPDNVKGHFLVGIAINPCGMVTWMDPNSGFNTDTYASVVSDTDHTWTHSLQVSTKPTSIFSFKGNFTVDNEVQRFKFTVGSASTVVLKTTSYAGGPNTAGQPVARGGMDTILAVFDSTGALIATNDDGGACNVPADSVTGKYYDTLLKVTLQPGEYTVTVMQYNNWARGPNLSNGFTHDGAADNNFTKAWSNDNPGFFYDVTHNKRDGHWSFDVYSASKATSIINVKALPAVPLLLKPQ</sequence>
<feature type="domain" description="Peptidase C39-like" evidence="1">
    <location>
        <begin position="58"/>
        <end position="190"/>
    </location>
</feature>
<reference evidence="2" key="1">
    <citation type="journal article" date="2020" name="mSystems">
        <title>Genome- and Community-Level Interaction Insights into Carbon Utilization and Element Cycling Functions of Hydrothermarchaeota in Hydrothermal Sediment.</title>
        <authorList>
            <person name="Zhou Z."/>
            <person name="Liu Y."/>
            <person name="Xu W."/>
            <person name="Pan J."/>
            <person name="Luo Z.H."/>
            <person name="Li M."/>
        </authorList>
    </citation>
    <scope>NUCLEOTIDE SEQUENCE [LARGE SCALE GENOMIC DNA]</scope>
    <source>
        <strain evidence="2">SpSt-413</strain>
    </source>
</reference>
<dbReference type="NCBIfam" id="NF038127">
    <property type="entry name" value="FDP_fam"/>
    <property type="match status" value="1"/>
</dbReference>
<proteinExistence type="predicted"/>
<comment type="caution">
    <text evidence="2">The sequence shown here is derived from an EMBL/GenBank/DDBJ whole genome shotgun (WGS) entry which is preliminary data.</text>
</comment>
<evidence type="ECO:0000259" key="1">
    <source>
        <dbReference type="Pfam" id="PF13529"/>
    </source>
</evidence>
<dbReference type="Gene3D" id="2.60.120.380">
    <property type="match status" value="1"/>
</dbReference>
<organism evidence="2">
    <name type="scientific">Fundidesulfovibrio putealis</name>
    <dbReference type="NCBI Taxonomy" id="270496"/>
    <lineage>
        <taxon>Bacteria</taxon>
        <taxon>Pseudomonadati</taxon>
        <taxon>Thermodesulfobacteriota</taxon>
        <taxon>Desulfovibrionia</taxon>
        <taxon>Desulfovibrionales</taxon>
        <taxon>Desulfovibrionaceae</taxon>
        <taxon>Fundidesulfovibrio</taxon>
    </lineage>
</organism>
<accession>A0A7C4EN01</accession>
<evidence type="ECO:0000313" key="2">
    <source>
        <dbReference type="EMBL" id="HGG92876.1"/>
    </source>
</evidence>
<dbReference type="InterPro" id="IPR039564">
    <property type="entry name" value="Peptidase_C39-like"/>
</dbReference>